<evidence type="ECO:0000256" key="5">
    <source>
        <dbReference type="ARBA" id="ARBA00023136"/>
    </source>
</evidence>
<organism evidence="7 8">
    <name type="scientific">Thermothielavioides terrestris</name>
    <dbReference type="NCBI Taxonomy" id="2587410"/>
    <lineage>
        <taxon>Eukaryota</taxon>
        <taxon>Fungi</taxon>
        <taxon>Dikarya</taxon>
        <taxon>Ascomycota</taxon>
        <taxon>Pezizomycotina</taxon>
        <taxon>Sordariomycetes</taxon>
        <taxon>Sordariomycetidae</taxon>
        <taxon>Sordariales</taxon>
        <taxon>Chaetomiaceae</taxon>
        <taxon>Thermothielavioides</taxon>
    </lineage>
</organism>
<evidence type="ECO:0000256" key="3">
    <source>
        <dbReference type="ARBA" id="ARBA00022692"/>
    </source>
</evidence>
<evidence type="ECO:0000256" key="1">
    <source>
        <dbReference type="ARBA" id="ARBA00004370"/>
    </source>
</evidence>
<protein>
    <submittedName>
        <fullName evidence="7">4828a5d2-aec5-4aa3-a2e8-696ef46dd5de</fullName>
    </submittedName>
</protein>
<feature type="transmembrane region" description="Helical" evidence="6">
    <location>
        <begin position="32"/>
        <end position="55"/>
    </location>
</feature>
<evidence type="ECO:0000256" key="6">
    <source>
        <dbReference type="SAM" id="Phobius"/>
    </source>
</evidence>
<keyword evidence="4 6" id="KW-1133">Transmembrane helix</keyword>
<sequence>MPFTASDICKIIFAIILPPLGVFLERGCDADLLINILLTILGYIPGIIHALYIICKY</sequence>
<comment type="subcellular location">
    <subcellularLocation>
        <location evidence="1">Membrane</location>
    </subcellularLocation>
</comment>
<comment type="similarity">
    <text evidence="2">Belongs to the UPF0057 (PMP3) family.</text>
</comment>
<evidence type="ECO:0000256" key="2">
    <source>
        <dbReference type="ARBA" id="ARBA00009530"/>
    </source>
</evidence>
<keyword evidence="5 6" id="KW-0472">Membrane</keyword>
<dbReference type="PANTHER" id="PTHR21659">
    <property type="entry name" value="HYDROPHOBIC PROTEIN RCI2 LOW TEMPERATURE AND SALT RESPONSIVE PROTEIN LTI6 -RELATED"/>
    <property type="match status" value="1"/>
</dbReference>
<dbReference type="Pfam" id="PF01679">
    <property type="entry name" value="Pmp3"/>
    <property type="match status" value="1"/>
</dbReference>
<dbReference type="GO" id="GO:0016020">
    <property type="term" value="C:membrane"/>
    <property type="evidence" value="ECO:0007669"/>
    <property type="project" value="UniProtKB-SubCell"/>
</dbReference>
<dbReference type="AlphaFoldDB" id="A0A3S4BJQ8"/>
<accession>A0A3S4BJQ8</accession>
<evidence type="ECO:0000256" key="4">
    <source>
        <dbReference type="ARBA" id="ARBA00022989"/>
    </source>
</evidence>
<evidence type="ECO:0000313" key="8">
    <source>
        <dbReference type="Proteomes" id="UP000289323"/>
    </source>
</evidence>
<dbReference type="PROSITE" id="PS01309">
    <property type="entry name" value="UPF0057"/>
    <property type="match status" value="1"/>
</dbReference>
<keyword evidence="3 6" id="KW-0812">Transmembrane</keyword>
<dbReference type="EMBL" id="OUUZ01000008">
    <property type="protein sequence ID" value="SPQ22042.1"/>
    <property type="molecule type" value="Genomic_DNA"/>
</dbReference>
<reference evidence="7 8" key="1">
    <citation type="submission" date="2018-04" db="EMBL/GenBank/DDBJ databases">
        <authorList>
            <person name="Huttner S."/>
            <person name="Dainat J."/>
        </authorList>
    </citation>
    <scope>NUCLEOTIDE SEQUENCE [LARGE SCALE GENOMIC DNA]</scope>
</reference>
<evidence type="ECO:0000313" key="7">
    <source>
        <dbReference type="EMBL" id="SPQ22042.1"/>
    </source>
</evidence>
<dbReference type="PANTHER" id="PTHR21659:SF116">
    <property type="entry name" value="PLASMA MEMBRANE PROTEOLIPID 3"/>
    <property type="match status" value="1"/>
</dbReference>
<dbReference type="Proteomes" id="UP000289323">
    <property type="component" value="Unassembled WGS sequence"/>
</dbReference>
<gene>
    <name evidence="7" type="ORF">TT172_LOCUS4461</name>
</gene>
<dbReference type="InterPro" id="IPR000612">
    <property type="entry name" value="PMP3"/>
</dbReference>
<name>A0A3S4BJQ8_9PEZI</name>
<proteinExistence type="inferred from homology"/>